<feature type="transmembrane region" description="Helical" evidence="1">
    <location>
        <begin position="114"/>
        <end position="130"/>
    </location>
</feature>
<dbReference type="RefSeq" id="WP_162448589.1">
    <property type="nucleotide sequence ID" value="NZ_WLZY01000001.1"/>
</dbReference>
<keyword evidence="1" id="KW-1133">Transmembrane helix</keyword>
<feature type="transmembrane region" description="Helical" evidence="1">
    <location>
        <begin position="136"/>
        <end position="154"/>
    </location>
</feature>
<dbReference type="EMBL" id="WLZY01000001">
    <property type="protein sequence ID" value="NDL55930.1"/>
    <property type="molecule type" value="Genomic_DNA"/>
</dbReference>
<evidence type="ECO:0000313" key="3">
    <source>
        <dbReference type="Proteomes" id="UP000460435"/>
    </source>
</evidence>
<sequence>MVGAMWGPATAPSLPASSDCEAFTGGFWGQPVNSVTSLAFVAVGAAILVAYRSGGRGVATYALLTAATGAGSFIFHGPAPQWSELVHDAPLVALLAYVATDAAADVLGRRLSALWWLLPTAATVLLTGFAGPGGTVAQVLVGAAAGAAVLLRFWRRSTTRRTILIAGVVLGAGALIGALSRTGGPWCDPDSLIQGHGIWHLFAAAGLWFLTPIVGRIHVAAHLNPAR</sequence>
<proteinExistence type="predicted"/>
<gene>
    <name evidence="2" type="ORF">F7O44_02475</name>
</gene>
<keyword evidence="3" id="KW-1185">Reference proteome</keyword>
<feature type="transmembrane region" description="Helical" evidence="1">
    <location>
        <begin position="32"/>
        <end position="51"/>
    </location>
</feature>
<feature type="transmembrane region" description="Helical" evidence="1">
    <location>
        <begin position="199"/>
        <end position="219"/>
    </location>
</feature>
<organism evidence="2 3">
    <name type="scientific">Phytoactinopolyspora mesophila</name>
    <dbReference type="NCBI Taxonomy" id="2650750"/>
    <lineage>
        <taxon>Bacteria</taxon>
        <taxon>Bacillati</taxon>
        <taxon>Actinomycetota</taxon>
        <taxon>Actinomycetes</taxon>
        <taxon>Jiangellales</taxon>
        <taxon>Jiangellaceae</taxon>
        <taxon>Phytoactinopolyspora</taxon>
    </lineage>
</organism>
<accession>A0A7K3LY60</accession>
<feature type="transmembrane region" description="Helical" evidence="1">
    <location>
        <begin position="89"/>
        <end position="107"/>
    </location>
</feature>
<evidence type="ECO:0000313" key="2">
    <source>
        <dbReference type="EMBL" id="NDL55930.1"/>
    </source>
</evidence>
<evidence type="ECO:0008006" key="4">
    <source>
        <dbReference type="Google" id="ProtNLM"/>
    </source>
</evidence>
<comment type="caution">
    <text evidence="2">The sequence shown here is derived from an EMBL/GenBank/DDBJ whole genome shotgun (WGS) entry which is preliminary data.</text>
</comment>
<protein>
    <recommendedName>
        <fullName evidence="4">Ceramidase</fullName>
    </recommendedName>
</protein>
<keyword evidence="1" id="KW-0472">Membrane</keyword>
<feature type="transmembrane region" description="Helical" evidence="1">
    <location>
        <begin position="58"/>
        <end position="77"/>
    </location>
</feature>
<dbReference type="Proteomes" id="UP000460435">
    <property type="component" value="Unassembled WGS sequence"/>
</dbReference>
<evidence type="ECO:0000256" key="1">
    <source>
        <dbReference type="SAM" id="Phobius"/>
    </source>
</evidence>
<dbReference type="AlphaFoldDB" id="A0A7K3LY60"/>
<name>A0A7K3LY60_9ACTN</name>
<keyword evidence="1" id="KW-0812">Transmembrane</keyword>
<feature type="transmembrane region" description="Helical" evidence="1">
    <location>
        <begin position="161"/>
        <end position="179"/>
    </location>
</feature>
<reference evidence="2 3" key="1">
    <citation type="submission" date="2019-11" db="EMBL/GenBank/DDBJ databases">
        <authorList>
            <person name="Li X.-J."/>
            <person name="Feng X.-M."/>
        </authorList>
    </citation>
    <scope>NUCLEOTIDE SEQUENCE [LARGE SCALE GENOMIC DNA]</scope>
    <source>
        <strain evidence="2 3">XMNu-373</strain>
    </source>
</reference>